<accession>A0A0W4ZPZ0</accession>
<evidence type="ECO:0000259" key="1">
    <source>
        <dbReference type="Pfam" id="PF12657"/>
    </source>
</evidence>
<dbReference type="Proteomes" id="UP000053447">
    <property type="component" value="Unassembled WGS sequence"/>
</dbReference>
<feature type="domain" description="Transcription factor IIIC 90kDa subunit N-terminal" evidence="1">
    <location>
        <begin position="29"/>
        <end position="374"/>
    </location>
</feature>
<dbReference type="VEuPathDB" id="FungiDB:T551_01724"/>
<dbReference type="GeneID" id="28940242"/>
<dbReference type="PANTHER" id="PTHR15496">
    <property type="entry name" value="GENERAL TRANSCRIPTION FACTOR 3C POLYPEPTIDE 4 FAMILY"/>
    <property type="match status" value="1"/>
</dbReference>
<dbReference type="RefSeq" id="XP_018229732.1">
    <property type="nucleotide sequence ID" value="XM_018373987.1"/>
</dbReference>
<keyword evidence="4" id="KW-1185">Reference proteome</keyword>
<dbReference type="OrthoDB" id="6021743at2759"/>
<dbReference type="Pfam" id="PF12657">
    <property type="entry name" value="TFIIIC_delta"/>
    <property type="match status" value="1"/>
</dbReference>
<dbReference type="InterPro" id="IPR024764">
    <property type="entry name" value="TFIIIC_Znf"/>
</dbReference>
<feature type="domain" description="Transcription factor IIIC putative zinc-finger" evidence="2">
    <location>
        <begin position="563"/>
        <end position="643"/>
    </location>
</feature>
<dbReference type="GO" id="GO:0006384">
    <property type="term" value="P:transcription initiation at RNA polymerase III promoter"/>
    <property type="evidence" value="ECO:0007669"/>
    <property type="project" value="InterPro"/>
</dbReference>
<dbReference type="EMBL" id="LFWA01000007">
    <property type="protein sequence ID" value="KTW30441.1"/>
    <property type="molecule type" value="Genomic_DNA"/>
</dbReference>
<dbReference type="GO" id="GO:0000127">
    <property type="term" value="C:transcription factor TFIIIC complex"/>
    <property type="evidence" value="ECO:0007669"/>
    <property type="project" value="InterPro"/>
</dbReference>
<evidence type="ECO:0008006" key="5">
    <source>
        <dbReference type="Google" id="ProtNLM"/>
    </source>
</evidence>
<sequence>MEYIISIIRKEYFPNSRHKKYFRLSESTDAFIKEIDWSPTGISESKNCVLAILTSKHIVYIFKPYKNPYSNKWILLHNISKINSKYLFESPKSDTNITNILRSRARCILWSSAFYTQELKWGKCYLCIGNEYGEIELWDVSTEEAVLNLRLKVFKTWITKLAFSPWKQENTNTYYCLLSVSEENGPTRVIKLSIFINNENSYLISSSVKKLYINNEEFKIPINNVLWFPQSAMFCLILIHVGMISVFQCSATCDPIFIKYLYTETFLQASGTSIIYSSIDPVGFLIAYQDGLIQTFSLSKFSNEIEIITNDISLKLKKQLSDSIQTHCFSEFSIRIYGLLSFPPFLYQIFICEIIPSNEIKYTTPKQAEARLVFLESPNISNKEIFEVMEQFVTSNIYFSPACILWDIGLSKFFSVSFKETNFLKCFDYLKKFSKETISIASDVKNQTIFDKLFNSKFLNSQRLLNSIISMFKMEKNFENISQTIMFNLQSHLTTIILSESNYFHEHISYSLLTYEDRKLIMLYCSFIITYFPNNYFLLDHLKIWKQYFLSSESLQVQDWIINTEEYCKICKSYIPFKSIKFGTCKKKHTWPRCSITLFALMDASSKTCQNCSRKLVFFSNQSHSFVSKLINACDTCFYCGGRWYSKI</sequence>
<dbReference type="PANTHER" id="PTHR15496:SF2">
    <property type="entry name" value="GENERAL TRANSCRIPTION FACTOR 3C POLYPEPTIDE 4"/>
    <property type="match status" value="1"/>
</dbReference>
<organism evidence="3 4">
    <name type="scientific">Pneumocystis jirovecii (strain RU7)</name>
    <name type="common">Human pneumocystis pneumonia agent</name>
    <dbReference type="NCBI Taxonomy" id="1408657"/>
    <lineage>
        <taxon>Eukaryota</taxon>
        <taxon>Fungi</taxon>
        <taxon>Dikarya</taxon>
        <taxon>Ascomycota</taxon>
        <taxon>Taphrinomycotina</taxon>
        <taxon>Pneumocystomycetes</taxon>
        <taxon>Pneumocystaceae</taxon>
        <taxon>Pneumocystis</taxon>
    </lineage>
</organism>
<evidence type="ECO:0000259" key="2">
    <source>
        <dbReference type="Pfam" id="PF12660"/>
    </source>
</evidence>
<dbReference type="InterPro" id="IPR015943">
    <property type="entry name" value="WD40/YVTN_repeat-like_dom_sf"/>
</dbReference>
<dbReference type="GO" id="GO:0004402">
    <property type="term" value="F:histone acetyltransferase activity"/>
    <property type="evidence" value="ECO:0007669"/>
    <property type="project" value="InterPro"/>
</dbReference>
<dbReference type="InterPro" id="IPR024761">
    <property type="entry name" value="TFIIIC_delta_N"/>
</dbReference>
<dbReference type="InterPro" id="IPR036322">
    <property type="entry name" value="WD40_repeat_dom_sf"/>
</dbReference>
<evidence type="ECO:0000313" key="4">
    <source>
        <dbReference type="Proteomes" id="UP000053447"/>
    </source>
</evidence>
<dbReference type="InterPro" id="IPR044230">
    <property type="entry name" value="GTF3C4"/>
</dbReference>
<protein>
    <recommendedName>
        <fullName evidence="5">Transcription factor IIIC putative zinc-finger domain-containing protein</fullName>
    </recommendedName>
</protein>
<dbReference type="SUPFAM" id="SSF50978">
    <property type="entry name" value="WD40 repeat-like"/>
    <property type="match status" value="1"/>
</dbReference>
<gene>
    <name evidence="3" type="ORF">T551_01724</name>
</gene>
<dbReference type="Gene3D" id="2.130.10.10">
    <property type="entry name" value="YVTN repeat-like/Quinoprotein amine dehydrogenase"/>
    <property type="match status" value="1"/>
</dbReference>
<dbReference type="Pfam" id="PF12660">
    <property type="entry name" value="zf-TFIIIC"/>
    <property type="match status" value="1"/>
</dbReference>
<evidence type="ECO:0000313" key="3">
    <source>
        <dbReference type="EMBL" id="KTW30441.1"/>
    </source>
</evidence>
<name>A0A0W4ZPZ0_PNEJ7</name>
<reference evidence="4" key="1">
    <citation type="journal article" date="2016" name="Nat. Commun.">
        <title>Genome analysis of three Pneumocystis species reveals adaptation mechanisms to life exclusively in mammalian hosts.</title>
        <authorList>
            <person name="Ma L."/>
            <person name="Chen Z."/>
            <person name="Huang D.W."/>
            <person name="Kutty G."/>
            <person name="Ishihara M."/>
            <person name="Wang H."/>
            <person name="Abouelleil A."/>
            <person name="Bishop L."/>
            <person name="Davey E."/>
            <person name="Deng R."/>
            <person name="Deng X."/>
            <person name="Fan L."/>
            <person name="Fantoni G."/>
            <person name="Fitzgerald M."/>
            <person name="Gogineni E."/>
            <person name="Goldberg J.M."/>
            <person name="Handley G."/>
            <person name="Hu X."/>
            <person name="Huber C."/>
            <person name="Jiao X."/>
            <person name="Jones K."/>
            <person name="Levin J.Z."/>
            <person name="Liu Y."/>
            <person name="Macdonald P."/>
            <person name="Melnikov A."/>
            <person name="Raley C."/>
            <person name="Sassi M."/>
            <person name="Sherman B.T."/>
            <person name="Song X."/>
            <person name="Sykes S."/>
            <person name="Tran B."/>
            <person name="Walsh L."/>
            <person name="Xia Y."/>
            <person name="Yang J."/>
            <person name="Young S."/>
            <person name="Zeng Q."/>
            <person name="Zheng X."/>
            <person name="Stephens R."/>
            <person name="Nusbaum C."/>
            <person name="Birren B.W."/>
            <person name="Azadi P."/>
            <person name="Lempicki R.A."/>
            <person name="Cuomo C.A."/>
            <person name="Kovacs J.A."/>
        </authorList>
    </citation>
    <scope>NUCLEOTIDE SEQUENCE [LARGE SCALE GENOMIC DNA]</scope>
    <source>
        <strain evidence="4">RU7</strain>
    </source>
</reference>
<dbReference type="STRING" id="1408657.A0A0W4ZPZ0"/>
<comment type="caution">
    <text evidence="3">The sequence shown here is derived from an EMBL/GenBank/DDBJ whole genome shotgun (WGS) entry which is preliminary data.</text>
</comment>
<dbReference type="AlphaFoldDB" id="A0A0W4ZPZ0"/>
<proteinExistence type="predicted"/>